<dbReference type="SUPFAM" id="SSF50129">
    <property type="entry name" value="GroES-like"/>
    <property type="match status" value="1"/>
</dbReference>
<evidence type="ECO:0000259" key="9">
    <source>
        <dbReference type="PROSITE" id="PS52004"/>
    </source>
</evidence>
<dbReference type="PANTHER" id="PTHR43775:SF37">
    <property type="entry name" value="SI:DKEY-61P9.11"/>
    <property type="match status" value="1"/>
</dbReference>
<dbReference type="InterPro" id="IPR016039">
    <property type="entry name" value="Thiolase-like"/>
</dbReference>
<evidence type="ECO:0000256" key="1">
    <source>
        <dbReference type="ARBA" id="ARBA00022450"/>
    </source>
</evidence>
<dbReference type="Gene3D" id="3.90.550.10">
    <property type="entry name" value="Spore Coat Polysaccharide Biosynthesis Protein SpsA, Chain A"/>
    <property type="match status" value="1"/>
</dbReference>
<keyword evidence="2" id="KW-0597">Phosphoprotein</keyword>
<dbReference type="InterPro" id="IPR036291">
    <property type="entry name" value="NAD(P)-bd_dom_sf"/>
</dbReference>
<feature type="domain" description="Carrier" evidence="8">
    <location>
        <begin position="2201"/>
        <end position="2278"/>
    </location>
</feature>
<dbReference type="SUPFAM" id="SSF52151">
    <property type="entry name" value="FabD/lysophospholipase-like"/>
    <property type="match status" value="1"/>
</dbReference>
<accession>A0A226E860</accession>
<dbReference type="SUPFAM" id="SSF47336">
    <property type="entry name" value="ACP-like"/>
    <property type="match status" value="1"/>
</dbReference>
<evidence type="ECO:0000313" key="11">
    <source>
        <dbReference type="EMBL" id="OXA53732.1"/>
    </source>
</evidence>
<sequence>MGLDKPQRWVTAAENDTEAWKCLVIVRALRRILTTRPLIAILGNHVTREMSMRLQTEVEKLYFISEESQHHKFRSAAKLKMLEMFKQFGGDKMVFLDCNCVPVKNCDDLFRERGVQWVRIPGNKNQFFASIIANLPSSVRKFDEEDTLMRMVVEGENDDYFLDDHNKMENLDEITYCLELDIKCNHPTPLLGKDVKMLCFTNGHPLDNPVAKNGLMGREDGWINEDAIHLVSSLVPEFFLDLCKNPTGNNLLPTELKNSIAIVGMACRYAGANSINEFWTLLEKGLEGVGRPPHGRWSPDTAVRMDDILNMEAGYLSCPIDMFDVKFFSMSTTYMSYMDPQHRLPLRVVWEAFEDAGINPDSLRNTLTGVFGGRWTNEYNDMLQKQDTHAGYLTRTYMGNALGPLTARISHFFEFIGPCISAEGACSTSIIGVDTACNSLRNEACDVAVAVGANLILTTEMFENSDGLLAADGRCKAFDATADGFGRAEGIGVLILKRYSNAVADGDRIWGLIRGSAVVQEGTSRSMGTPTVDVEAKAMKFALARAGVNSDDIDFVETHGTGTPVGDPIEIAAIAQAYSSGGRSNILTLGSVKTNIGHTESVCGIAGIQKTVLAMKNELIPKHLHFNKLNPEIDLECIPAQLPVESIPWKKSGKPRIAGISSFGYTGAQAHLILQEPPEYKTPTLLTTKLDSRSPKITFSAKTKKSLELQLQSYANLLQVKNTSLNDTEFTMHTGRPHFQLRQVAIGSTHEELLGSISSLSDRKPKAITSNQPSLCFLFTGQGSQYAGMAKTLYQESVVFRSNFDWCDSVLLQNYGSGEFCAAVAAGMLQPLDALKLVVARSKLIDKLPHSAMIVIAEDLESTTEMMNMAFAKTTDWLSIAATNSRNQTVLAGSTRVIQDFKLFCAKNKTRTHFLDSGHAFHSVMMDSILDEYLAVASTVRFQNASKCTYISGVEGKAISEVDAAYWIRHTRDKVRFMEACHTAERKGYNLFLEIGPHPVLSAIVVSNLEELVPDIGAYPSLRKNSPNWETMLTSLGNLYQHGVSIDWSSFHRYTDAKKVTLPGYHFDETRFWINIKDDGSLPFHPLLGGFLLNPSEVTMFKNQMNIRYIPFLKDHTIGDKIIFPCAGYLDMCSTAGLTTSNPNVKDLLRSNPAITVKNFAIHVPVCLTETNPTEFQVSLTTTNERDVAISINTKLETEDSESKWVKNVTAIFIDKASSNSDCPDLSCIKSRGTKPIKRTYPYDSLMHDGYNFGPSLRILEEQVLESMTDNQDTNKEYLFKFQMHEVMDNLERFVLHPWALDAMLQAQTVTHRYTYYNNGTNHLVVPVQIDSVTWHDKIHESFTGSGYIYVKVKPTAGNEAYLFNDNGKILVTMLGAELMETTLANMMGLINSQRNPYPKMARVEWKECSGHEEKGILVEASIISEPLTPNLLTWIIFSDESPLCLDVINRLKEINSVIVRITLEKKEEVDTILSGIRNISGIIYFWGLLDNITMDEMCKPFLQICKFLARFQRSIKLMTITTGNHSTGPSDFLNYSPKSSPLIGMTKAVANENHDVTCKCVDIDITSPNCAKEIFSELFSSDGEVTNKKYKSLVIPSTPRSKLILPPSHLISDLKFEPCDPEHLADDEVEVEVRAYGLNFLDMLMVTKPDPVFEKFNHFGMDIAGIITNVGAKCNHKVGDRVITLRKSGVALPTHVVSKEVLTIPIPVDMNFADAATYTVAFFTVETCLNELAKITRDDVVHTASGGVGLCAIQSAQQIGCTIVVTAGNERKRNYLRSLGLEHVYNSRNTNYGREIRAALDGKGVTVVLNSLTGEGFKETTLELCDQGARFIEMSKMNVWSESDVGKIRPDVFYRIVDILAQPLANWALLGKKLKANLFKEANFAIKPLPYTTFNATEIREAIEHMRETKHIGKIVVAMPEIQKGSAPLQKFSFPLFNNKSTYVISGGLGGIGLEVAKWMVTSGARYFVLLGRNQPKKAAQDKIERICKQENDVRILVEKCDVGNFADVVRVFDECAEKMPPIRGIMHAAAVLDDSTYDNQTWTKYKNVLQNRYPLEHFVLFSSISATLGFVGQSNYVAANQYLDSLADYRNSQGLPVTSIRWGQWGEVGIAATMTHSILTPMTLHQGIAAFEYVLRSRHTHMVAYEADFTNLRNILPSTSGLLAGIQQSSYSSSTSGVPVGNTFWSEYDGSKIPAEKNMVIIAFIKQVIRITLKMDKNEEILDSSNFQEIGMDSLLIVEMKNGLQTMMGKSVKISINAVKDCKTVVELGEKLIEAISMKEGLTPTTGE</sequence>
<protein>
    <submittedName>
        <fullName evidence="11">Erythronolide synthase, modules 3 and 4</fullName>
    </submittedName>
</protein>
<dbReference type="PROSITE" id="PS50075">
    <property type="entry name" value="CARRIER"/>
    <property type="match status" value="1"/>
</dbReference>
<dbReference type="Pfam" id="PF00107">
    <property type="entry name" value="ADH_zinc_N"/>
    <property type="match status" value="1"/>
</dbReference>
<dbReference type="Pfam" id="PF22621">
    <property type="entry name" value="CurL-like_PKS_C"/>
    <property type="match status" value="1"/>
</dbReference>
<keyword evidence="5" id="KW-0511">Multifunctional enzyme</keyword>
<dbReference type="Pfam" id="PF00698">
    <property type="entry name" value="Acyl_transf_1"/>
    <property type="match status" value="1"/>
</dbReference>
<dbReference type="InterPro" id="IPR020841">
    <property type="entry name" value="PKS_Beta-ketoAc_synthase_dom"/>
</dbReference>
<evidence type="ECO:0000256" key="4">
    <source>
        <dbReference type="ARBA" id="ARBA00022857"/>
    </source>
</evidence>
<dbReference type="InterPro" id="IPR013149">
    <property type="entry name" value="ADH-like_C"/>
</dbReference>
<keyword evidence="3" id="KW-0808">Transferase</keyword>
<dbReference type="Gene3D" id="1.10.1200.10">
    <property type="entry name" value="ACP-like"/>
    <property type="match status" value="1"/>
</dbReference>
<dbReference type="Gene3D" id="3.40.366.10">
    <property type="entry name" value="Malonyl-Coenzyme A Acyl Carrier Protein, domain 2"/>
    <property type="match status" value="2"/>
</dbReference>
<feature type="domain" description="PKS/mFAS DH" evidence="10">
    <location>
        <begin position="1085"/>
        <end position="1388"/>
    </location>
</feature>
<dbReference type="InterPro" id="IPR020843">
    <property type="entry name" value="ER"/>
</dbReference>
<name>A0A226E860_FOLCA</name>
<dbReference type="Gene3D" id="3.10.129.110">
    <property type="entry name" value="Polyketide synthase dehydratase"/>
    <property type="match status" value="1"/>
</dbReference>
<dbReference type="SMART" id="SM00825">
    <property type="entry name" value="PKS_KS"/>
    <property type="match status" value="1"/>
</dbReference>
<dbReference type="GO" id="GO:0004315">
    <property type="term" value="F:3-oxoacyl-[acyl-carrier-protein] synthase activity"/>
    <property type="evidence" value="ECO:0007669"/>
    <property type="project" value="InterPro"/>
</dbReference>
<dbReference type="InterPro" id="IPR013968">
    <property type="entry name" value="PKS_KR"/>
</dbReference>
<dbReference type="GO" id="GO:0006633">
    <property type="term" value="P:fatty acid biosynthetic process"/>
    <property type="evidence" value="ECO:0007669"/>
    <property type="project" value="InterPro"/>
</dbReference>
<dbReference type="PROSITE" id="PS52004">
    <property type="entry name" value="KS3_2"/>
    <property type="match status" value="1"/>
</dbReference>
<comment type="caution">
    <text evidence="11">The sequence shown here is derived from an EMBL/GenBank/DDBJ whole genome shotgun (WGS) entry which is preliminary data.</text>
</comment>
<dbReference type="SMART" id="SM00829">
    <property type="entry name" value="PKS_ER"/>
    <property type="match status" value="1"/>
</dbReference>
<dbReference type="SMART" id="SM00826">
    <property type="entry name" value="PKS_DH"/>
    <property type="match status" value="1"/>
</dbReference>
<dbReference type="CDD" id="cd05195">
    <property type="entry name" value="enoyl_red"/>
    <property type="match status" value="1"/>
</dbReference>
<evidence type="ECO:0000259" key="10">
    <source>
        <dbReference type="PROSITE" id="PS52019"/>
    </source>
</evidence>
<dbReference type="InterPro" id="IPR018201">
    <property type="entry name" value="Ketoacyl_synth_AS"/>
</dbReference>
<dbReference type="Pfam" id="PF14765">
    <property type="entry name" value="PS-DH"/>
    <property type="match status" value="1"/>
</dbReference>
<dbReference type="Proteomes" id="UP000198287">
    <property type="component" value="Unassembled WGS sequence"/>
</dbReference>
<dbReference type="SMART" id="SM00827">
    <property type="entry name" value="PKS_AT"/>
    <property type="match status" value="1"/>
</dbReference>
<keyword evidence="12" id="KW-1185">Reference proteome</keyword>
<dbReference type="Gene3D" id="3.40.47.10">
    <property type="match status" value="1"/>
</dbReference>
<dbReference type="InterPro" id="IPR014043">
    <property type="entry name" value="Acyl_transferase_dom"/>
</dbReference>
<dbReference type="InterPro" id="IPR011032">
    <property type="entry name" value="GroES-like_sf"/>
</dbReference>
<dbReference type="Gene3D" id="3.30.70.250">
    <property type="entry name" value="Malonyl-CoA ACP transacylase, ACP-binding"/>
    <property type="match status" value="1"/>
</dbReference>
<dbReference type="InterPro" id="IPR020807">
    <property type="entry name" value="PKS_DH"/>
</dbReference>
<dbReference type="CDD" id="cd00833">
    <property type="entry name" value="PKS"/>
    <property type="match status" value="1"/>
</dbReference>
<dbReference type="SUPFAM" id="SSF53901">
    <property type="entry name" value="Thiolase-like"/>
    <property type="match status" value="1"/>
</dbReference>
<dbReference type="Pfam" id="PF08659">
    <property type="entry name" value="KR"/>
    <property type="match status" value="1"/>
</dbReference>
<evidence type="ECO:0000256" key="6">
    <source>
        <dbReference type="ARBA" id="ARBA00023315"/>
    </source>
</evidence>
<feature type="active site" description="Proton donor; for dehydratase activity" evidence="7">
    <location>
        <position position="1302"/>
    </location>
</feature>
<dbReference type="GO" id="GO:0004312">
    <property type="term" value="F:fatty acid synthase activity"/>
    <property type="evidence" value="ECO:0007669"/>
    <property type="project" value="TreeGrafter"/>
</dbReference>
<proteinExistence type="predicted"/>
<gene>
    <name evidence="11" type="ORF">Fcan01_11175</name>
</gene>
<dbReference type="InterPro" id="IPR057326">
    <property type="entry name" value="KR_dom"/>
</dbReference>
<dbReference type="Pfam" id="PF02801">
    <property type="entry name" value="Ketoacyl-synt_C"/>
    <property type="match status" value="1"/>
</dbReference>
<dbReference type="EMBL" id="LNIX01000005">
    <property type="protein sequence ID" value="OXA53732.1"/>
    <property type="molecule type" value="Genomic_DNA"/>
</dbReference>
<evidence type="ECO:0000256" key="3">
    <source>
        <dbReference type="ARBA" id="ARBA00022679"/>
    </source>
</evidence>
<feature type="domain" description="Ketosynthase family 3 (KS3)" evidence="9">
    <location>
        <begin position="257"/>
        <end position="676"/>
    </location>
</feature>
<dbReference type="Gene3D" id="3.90.180.10">
    <property type="entry name" value="Medium-chain alcohol dehydrogenases, catalytic domain"/>
    <property type="match status" value="1"/>
</dbReference>
<dbReference type="InterPro" id="IPR016035">
    <property type="entry name" value="Acyl_Trfase/lysoPLipase"/>
</dbReference>
<evidence type="ECO:0000256" key="2">
    <source>
        <dbReference type="ARBA" id="ARBA00022553"/>
    </source>
</evidence>
<dbReference type="Gene3D" id="3.30.70.3290">
    <property type="match status" value="1"/>
</dbReference>
<dbReference type="InterPro" id="IPR049551">
    <property type="entry name" value="PKS_DH_C"/>
</dbReference>
<evidence type="ECO:0000259" key="8">
    <source>
        <dbReference type="PROSITE" id="PS50075"/>
    </source>
</evidence>
<dbReference type="SMART" id="SM00822">
    <property type="entry name" value="PKS_KR"/>
    <property type="match status" value="1"/>
</dbReference>
<keyword evidence="6" id="KW-0012">Acyltransferase</keyword>
<dbReference type="InterPro" id="IPR013154">
    <property type="entry name" value="ADH-like_N"/>
</dbReference>
<feature type="region of interest" description="C-terminal hotdog fold" evidence="7">
    <location>
        <begin position="1234"/>
        <end position="1388"/>
    </location>
</feature>
<dbReference type="InterPro" id="IPR050091">
    <property type="entry name" value="PKS_NRPS_Biosynth_Enz"/>
</dbReference>
<dbReference type="InterPro" id="IPR014031">
    <property type="entry name" value="Ketoacyl_synth_C"/>
</dbReference>
<dbReference type="Gene3D" id="3.40.50.720">
    <property type="entry name" value="NAD(P)-binding Rossmann-like Domain"/>
    <property type="match status" value="3"/>
</dbReference>
<dbReference type="Pfam" id="PF00550">
    <property type="entry name" value="PP-binding"/>
    <property type="match status" value="1"/>
</dbReference>
<dbReference type="Pfam" id="PF08240">
    <property type="entry name" value="ADH_N"/>
    <property type="match status" value="1"/>
</dbReference>
<dbReference type="InterPro" id="IPR009081">
    <property type="entry name" value="PP-bd_ACP"/>
</dbReference>
<dbReference type="InterPro" id="IPR001227">
    <property type="entry name" value="Ac_transferase_dom_sf"/>
</dbReference>
<dbReference type="PANTHER" id="PTHR43775">
    <property type="entry name" value="FATTY ACID SYNTHASE"/>
    <property type="match status" value="1"/>
</dbReference>
<dbReference type="PROSITE" id="PS52019">
    <property type="entry name" value="PKS_MFAS_DH"/>
    <property type="match status" value="1"/>
</dbReference>
<reference evidence="11 12" key="1">
    <citation type="submission" date="2015-12" db="EMBL/GenBank/DDBJ databases">
        <title>The genome of Folsomia candida.</title>
        <authorList>
            <person name="Faddeeva A."/>
            <person name="Derks M.F."/>
            <person name="Anvar Y."/>
            <person name="Smit S."/>
            <person name="Van Straalen N."/>
            <person name="Roelofs D."/>
        </authorList>
    </citation>
    <scope>NUCLEOTIDE SEQUENCE [LARGE SCALE GENOMIC DNA]</scope>
    <source>
        <strain evidence="11 12">VU population</strain>
        <tissue evidence="11">Whole body</tissue>
    </source>
</reference>
<organism evidence="11 12">
    <name type="scientific">Folsomia candida</name>
    <name type="common">Springtail</name>
    <dbReference type="NCBI Taxonomy" id="158441"/>
    <lineage>
        <taxon>Eukaryota</taxon>
        <taxon>Metazoa</taxon>
        <taxon>Ecdysozoa</taxon>
        <taxon>Arthropoda</taxon>
        <taxon>Hexapoda</taxon>
        <taxon>Collembola</taxon>
        <taxon>Entomobryomorpha</taxon>
        <taxon>Isotomoidea</taxon>
        <taxon>Isotomidae</taxon>
        <taxon>Proisotominae</taxon>
        <taxon>Folsomia</taxon>
    </lineage>
</organism>
<dbReference type="Pfam" id="PF00109">
    <property type="entry name" value="ketoacyl-synt"/>
    <property type="match status" value="1"/>
</dbReference>
<dbReference type="InterPro" id="IPR042104">
    <property type="entry name" value="PKS_dehydratase_sf"/>
</dbReference>
<dbReference type="InterPro" id="IPR014030">
    <property type="entry name" value="Ketoacyl_synth_N"/>
</dbReference>
<evidence type="ECO:0000256" key="5">
    <source>
        <dbReference type="ARBA" id="ARBA00023268"/>
    </source>
</evidence>
<dbReference type="InterPro" id="IPR049900">
    <property type="entry name" value="PKS_mFAS_DH"/>
</dbReference>
<dbReference type="Pfam" id="PF21089">
    <property type="entry name" value="PKS_DH_N"/>
    <property type="match status" value="1"/>
</dbReference>
<dbReference type="InterPro" id="IPR029044">
    <property type="entry name" value="Nucleotide-diphossugar_trans"/>
</dbReference>
<dbReference type="InterPro" id="IPR049552">
    <property type="entry name" value="PKS_DH_N"/>
</dbReference>
<dbReference type="InterPro" id="IPR036736">
    <property type="entry name" value="ACP-like_sf"/>
</dbReference>
<dbReference type="PROSITE" id="PS00606">
    <property type="entry name" value="KS3_1"/>
    <property type="match status" value="1"/>
</dbReference>
<evidence type="ECO:0000256" key="7">
    <source>
        <dbReference type="PROSITE-ProRule" id="PRU01363"/>
    </source>
</evidence>
<dbReference type="GO" id="GO:0016491">
    <property type="term" value="F:oxidoreductase activity"/>
    <property type="evidence" value="ECO:0007669"/>
    <property type="project" value="InterPro"/>
</dbReference>
<feature type="active site" description="Proton acceptor; for dehydratase activity" evidence="7">
    <location>
        <position position="1116"/>
    </location>
</feature>
<keyword evidence="4" id="KW-0521">NADP</keyword>
<dbReference type="SUPFAM" id="SSF53448">
    <property type="entry name" value="Nucleotide-diphospho-sugar transferases"/>
    <property type="match status" value="1"/>
</dbReference>
<feature type="region of interest" description="N-terminal hotdog fold" evidence="7">
    <location>
        <begin position="1085"/>
        <end position="1220"/>
    </location>
</feature>
<dbReference type="SUPFAM" id="SSF51735">
    <property type="entry name" value="NAD(P)-binding Rossmann-fold domains"/>
    <property type="match status" value="3"/>
</dbReference>
<dbReference type="OrthoDB" id="3509362at2759"/>
<keyword evidence="1" id="KW-0596">Phosphopantetheine</keyword>
<evidence type="ECO:0000313" key="12">
    <source>
        <dbReference type="Proteomes" id="UP000198287"/>
    </source>
</evidence>